<keyword evidence="8" id="KW-0811">Translocation</keyword>
<feature type="region of interest" description="Disordered" evidence="9">
    <location>
        <begin position="40"/>
        <end position="80"/>
    </location>
</feature>
<keyword evidence="5 8" id="KW-1133">Transmembrane helix</keyword>
<organism evidence="10">
    <name type="scientific">Cryptococcus bacillisporus CA1280</name>
    <dbReference type="NCBI Taxonomy" id="1296109"/>
    <lineage>
        <taxon>Eukaryota</taxon>
        <taxon>Fungi</taxon>
        <taxon>Dikarya</taxon>
        <taxon>Basidiomycota</taxon>
        <taxon>Agaricomycotina</taxon>
        <taxon>Tremellomycetes</taxon>
        <taxon>Tremellales</taxon>
        <taxon>Cryptococcaceae</taxon>
        <taxon>Cryptococcus</taxon>
        <taxon>Cryptococcus gattii species complex</taxon>
    </lineage>
</organism>
<dbReference type="EMBL" id="KN847978">
    <property type="protein sequence ID" value="KIR48041.1"/>
    <property type="molecule type" value="Genomic_DNA"/>
</dbReference>
<dbReference type="PANTHER" id="PTHR13032:SF6">
    <property type="entry name" value="MITOCHONDRIAL IMPORT INNER MEMBRANE TRANSLOCASE SUBUNIT TIM21"/>
    <property type="match status" value="1"/>
</dbReference>
<dbReference type="OrthoDB" id="436405at2759"/>
<dbReference type="InterPro" id="IPR013261">
    <property type="entry name" value="Tim21"/>
</dbReference>
<accession>A0A0D0VL10</accession>
<protein>
    <recommendedName>
        <fullName evidence="8">Mitochondrial import inner membrane translocase subunit Tim21</fullName>
    </recommendedName>
</protein>
<evidence type="ECO:0000256" key="5">
    <source>
        <dbReference type="ARBA" id="ARBA00022989"/>
    </source>
</evidence>
<comment type="subcellular location">
    <subcellularLocation>
        <location evidence="8">Mitochondrion inner membrane</location>
        <topology evidence="8">Single-pass membrane protein</topology>
    </subcellularLocation>
    <subcellularLocation>
        <location evidence="1">Mitochondrion membrane</location>
        <topology evidence="1">Single-pass membrane protein</topology>
    </subcellularLocation>
</comment>
<keyword evidence="8" id="KW-0999">Mitochondrion inner membrane</keyword>
<proteinExistence type="inferred from homology"/>
<keyword evidence="3 8" id="KW-0812">Transmembrane</keyword>
<name>A0A0D0VL10_CRYGA</name>
<evidence type="ECO:0000256" key="7">
    <source>
        <dbReference type="ARBA" id="ARBA00023136"/>
    </source>
</evidence>
<comment type="similarity">
    <text evidence="2 8">Belongs to the TIM21 family.</text>
</comment>
<dbReference type="GO" id="GO:0005744">
    <property type="term" value="C:TIM23 mitochondrial import inner membrane translocase complex"/>
    <property type="evidence" value="ECO:0007669"/>
    <property type="project" value="UniProtKB-UniRule"/>
</dbReference>
<dbReference type="GO" id="GO:0030150">
    <property type="term" value="P:protein import into mitochondrial matrix"/>
    <property type="evidence" value="ECO:0007669"/>
    <property type="project" value="UniProtKB-UniRule"/>
</dbReference>
<keyword evidence="6 8" id="KW-0496">Mitochondrion</keyword>
<evidence type="ECO:0000256" key="9">
    <source>
        <dbReference type="SAM" id="MobiDB-lite"/>
    </source>
</evidence>
<comment type="subunit">
    <text evidence="8">Component of the TIM23 complex.</text>
</comment>
<keyword evidence="8" id="KW-0813">Transport</keyword>
<keyword evidence="8" id="KW-0653">Protein transport</keyword>
<keyword evidence="7 8" id="KW-0472">Membrane</keyword>
<comment type="function">
    <text evidence="8">Essential component of the TIM23 complex, a complex that mediates the translocation of transit peptide-containing proteins across the mitochondrial inner membrane.</text>
</comment>
<feature type="compositionally biased region" description="Polar residues" evidence="9">
    <location>
        <begin position="62"/>
        <end position="72"/>
    </location>
</feature>
<dbReference type="HOGENOM" id="CLU_048924_0_0_1"/>
<dbReference type="Pfam" id="PF08294">
    <property type="entry name" value="TIM21"/>
    <property type="match status" value="1"/>
</dbReference>
<feature type="compositionally biased region" description="Polar residues" evidence="9">
    <location>
        <begin position="44"/>
        <end position="53"/>
    </location>
</feature>
<evidence type="ECO:0000256" key="4">
    <source>
        <dbReference type="ARBA" id="ARBA00022946"/>
    </source>
</evidence>
<sequence length="347" mass="37853">MNRHVSTIRLILSATRPRFGPPPAIIRPFVSSTRLYATHRETVSPHSQSQATSDLLKGLGNRTGTASGTQDTVGPFPLGVGPNGRRKTWKSWSDLNIGGKLVRTTQQTGNLTVILFGGALFVVLAFALTTELFAKNSPSVLYSRAIDMIRGSNALDSYLLPPLKFTHSPRSSAPVRGSPPIAHTFIRNPTSGKDHLVISFWIHGRGKDEEETLGWIKQGWRSAVAWGKQGVEMLVGEKPEDVVKEDVEKKEQVVAKQEPGMLSRWFGGLNLRSPVGSRTSSAKELPPAGTYTVGEARGEYVKDEAGEFQMLSLIVDIPSSKVSYPGRAVIFQSPEAETEGLLGKRIR</sequence>
<evidence type="ECO:0000313" key="10">
    <source>
        <dbReference type="EMBL" id="KIR48041.1"/>
    </source>
</evidence>
<feature type="transmembrane region" description="Helical" evidence="8">
    <location>
        <begin position="113"/>
        <end position="134"/>
    </location>
</feature>
<evidence type="ECO:0000256" key="6">
    <source>
        <dbReference type="ARBA" id="ARBA00023128"/>
    </source>
</evidence>
<evidence type="ECO:0000256" key="2">
    <source>
        <dbReference type="ARBA" id="ARBA00010867"/>
    </source>
</evidence>
<dbReference type="PANTHER" id="PTHR13032">
    <property type="entry name" value="MITOCHONDRIAL IMPORT INNER MEMBRANE TRANSLOCASE SUBUNIT TIM21"/>
    <property type="match status" value="1"/>
</dbReference>
<evidence type="ECO:0000256" key="3">
    <source>
        <dbReference type="ARBA" id="ARBA00022692"/>
    </source>
</evidence>
<keyword evidence="4" id="KW-0809">Transit peptide</keyword>
<evidence type="ECO:0000256" key="1">
    <source>
        <dbReference type="ARBA" id="ARBA00004304"/>
    </source>
</evidence>
<reference evidence="10" key="1">
    <citation type="submission" date="2015-01" db="EMBL/GenBank/DDBJ databases">
        <title>The Genome Sequence of Cryptococcus gattii CA1280.</title>
        <authorList>
            <consortium name="The Broad Institute Genomics Platform"/>
            <person name="Cuomo C."/>
            <person name="Litvintseva A."/>
            <person name="Chen Y."/>
            <person name="Heitman J."/>
            <person name="Sun S."/>
            <person name="Springer D."/>
            <person name="Dromer F."/>
            <person name="Young S."/>
            <person name="Zeng Q."/>
            <person name="Gargeya S."/>
            <person name="Abouelleil A."/>
            <person name="Alvarado L."/>
            <person name="Chapman S.B."/>
            <person name="Gainer-Dewar J."/>
            <person name="Goldberg J."/>
            <person name="Griggs A."/>
            <person name="Gujja S."/>
            <person name="Hansen M."/>
            <person name="Howarth C."/>
            <person name="Imamovic A."/>
            <person name="Larimer J."/>
            <person name="Murphy C."/>
            <person name="Naylor J."/>
            <person name="Pearson M."/>
            <person name="Priest M."/>
            <person name="Roberts A."/>
            <person name="Saif S."/>
            <person name="Shea T."/>
            <person name="Sykes S."/>
            <person name="Wortman J."/>
            <person name="Nusbaum C."/>
            <person name="Birren B."/>
        </authorList>
    </citation>
    <scope>NUCLEOTIDE SEQUENCE [LARGE SCALE GENOMIC DNA]</scope>
    <source>
        <strain evidence="10">CA1280</strain>
    </source>
</reference>
<gene>
    <name evidence="10" type="ORF">I312_02555</name>
</gene>
<evidence type="ECO:0000256" key="8">
    <source>
        <dbReference type="RuleBase" id="RU367142"/>
    </source>
</evidence>
<dbReference type="AlphaFoldDB" id="A0A0D0VL10"/>